<proteinExistence type="predicted"/>
<name>A0A840AM01_9HYPH</name>
<evidence type="ECO:0008006" key="3">
    <source>
        <dbReference type="Google" id="ProtNLM"/>
    </source>
</evidence>
<organism evidence="1 2">
    <name type="scientific">Kaistia hirudinis</name>
    <dbReference type="NCBI Taxonomy" id="1293440"/>
    <lineage>
        <taxon>Bacteria</taxon>
        <taxon>Pseudomonadati</taxon>
        <taxon>Pseudomonadota</taxon>
        <taxon>Alphaproteobacteria</taxon>
        <taxon>Hyphomicrobiales</taxon>
        <taxon>Kaistiaceae</taxon>
        <taxon>Kaistia</taxon>
    </lineage>
</organism>
<dbReference type="Pfam" id="PF14076">
    <property type="entry name" value="DUF4258"/>
    <property type="match status" value="1"/>
</dbReference>
<gene>
    <name evidence="1" type="ORF">GGR25_001096</name>
</gene>
<evidence type="ECO:0000313" key="1">
    <source>
        <dbReference type="EMBL" id="MBB3930057.1"/>
    </source>
</evidence>
<protein>
    <recommendedName>
        <fullName evidence="3">DUF4258 domain-containing protein</fullName>
    </recommendedName>
</protein>
<keyword evidence="2" id="KW-1185">Reference proteome</keyword>
<comment type="caution">
    <text evidence="1">The sequence shown here is derived from an EMBL/GenBank/DDBJ whole genome shotgun (WGS) entry which is preliminary data.</text>
</comment>
<sequence>MPNINKPQPWAPPDATEIIRELAANTKLKLTSTEHARDQMSERDLIMGDVLYVLKHGFVLEEAQASTQASVFKYLPQSRTPNSGNRTVRVVVVVDAARLWMKLITVMWVDE</sequence>
<dbReference type="EMBL" id="JACIDS010000002">
    <property type="protein sequence ID" value="MBB3930057.1"/>
    <property type="molecule type" value="Genomic_DNA"/>
</dbReference>
<dbReference type="InterPro" id="IPR025354">
    <property type="entry name" value="DUF4258"/>
</dbReference>
<reference evidence="1 2" key="1">
    <citation type="submission" date="2020-08" db="EMBL/GenBank/DDBJ databases">
        <title>Genomic Encyclopedia of Type Strains, Phase IV (KMG-IV): sequencing the most valuable type-strain genomes for metagenomic binning, comparative biology and taxonomic classification.</title>
        <authorList>
            <person name="Goeker M."/>
        </authorList>
    </citation>
    <scope>NUCLEOTIDE SEQUENCE [LARGE SCALE GENOMIC DNA]</scope>
    <source>
        <strain evidence="1 2">DSM 25966</strain>
    </source>
</reference>
<dbReference type="AlphaFoldDB" id="A0A840AM01"/>
<dbReference type="RefSeq" id="WP_183397753.1">
    <property type="nucleotide sequence ID" value="NZ_JACIDS010000002.1"/>
</dbReference>
<dbReference type="Proteomes" id="UP000553963">
    <property type="component" value="Unassembled WGS sequence"/>
</dbReference>
<accession>A0A840AM01</accession>
<evidence type="ECO:0000313" key="2">
    <source>
        <dbReference type="Proteomes" id="UP000553963"/>
    </source>
</evidence>